<sequence>MSIDSTWLRCPNCFADLHDVDDRVFGCDHGHRFDRSKFGYLTLLPPRAPGTSGDDRSMLAARAELLEGGTFAPIADAIVTAASTAAAMTPPEAAAQRLRVADLGCGTGYYSARLADEIPDVDVLLADRSPDAVRMALRAVPDATGVVLDIWRPLPLRDAVADVILDVFAPRNPDEFARVLRPAGRLVVVVPAANHLHQLRSRGMLLDIPPEKDAAVTDRLGGAGFMRSAATRVEYAVDADGALQRLLTGMGPSAHHADALSAASDGSGPQEVTVSVDVLSFSLASR</sequence>
<comment type="caution">
    <text evidence="3">The sequence shown here is derived from an EMBL/GenBank/DDBJ whole genome shotgun (WGS) entry which is preliminary data.</text>
</comment>
<protein>
    <submittedName>
        <fullName evidence="3">Methyltransferase domain-containing protein</fullName>
    </submittedName>
</protein>
<evidence type="ECO:0000313" key="4">
    <source>
        <dbReference type="Proteomes" id="UP001501196"/>
    </source>
</evidence>
<organism evidence="3 4">
    <name type="scientific">Agromyces tropicus</name>
    <dbReference type="NCBI Taxonomy" id="555371"/>
    <lineage>
        <taxon>Bacteria</taxon>
        <taxon>Bacillati</taxon>
        <taxon>Actinomycetota</taxon>
        <taxon>Actinomycetes</taxon>
        <taxon>Micrococcales</taxon>
        <taxon>Microbacteriaceae</taxon>
        <taxon>Agromyces</taxon>
    </lineage>
</organism>
<feature type="domain" description="Methyltransferase" evidence="1">
    <location>
        <begin position="100"/>
        <end position="184"/>
    </location>
</feature>
<dbReference type="GO" id="GO:0032259">
    <property type="term" value="P:methylation"/>
    <property type="evidence" value="ECO:0007669"/>
    <property type="project" value="UniProtKB-KW"/>
</dbReference>
<name>A0ABN2TXF6_9MICO</name>
<dbReference type="InterPro" id="IPR029063">
    <property type="entry name" value="SAM-dependent_MTases_sf"/>
</dbReference>
<gene>
    <name evidence="3" type="ORF">GCM10009819_02390</name>
</gene>
<keyword evidence="4" id="KW-1185">Reference proteome</keyword>
<dbReference type="CDD" id="cd02440">
    <property type="entry name" value="AdoMet_MTases"/>
    <property type="match status" value="1"/>
</dbReference>
<keyword evidence="3" id="KW-0808">Transferase</keyword>
<keyword evidence="3" id="KW-0489">Methyltransferase</keyword>
<dbReference type="RefSeq" id="WP_344368865.1">
    <property type="nucleotide sequence ID" value="NZ_BAAAPW010000001.1"/>
</dbReference>
<dbReference type="PIRSF" id="PIRSF018249">
    <property type="entry name" value="MyrA_prd"/>
    <property type="match status" value="1"/>
</dbReference>
<dbReference type="InterPro" id="IPR048647">
    <property type="entry name" value="RlmA_N"/>
</dbReference>
<dbReference type="Pfam" id="PF13649">
    <property type="entry name" value="Methyltransf_25"/>
    <property type="match status" value="1"/>
</dbReference>
<proteinExistence type="predicted"/>
<dbReference type="EMBL" id="BAAAPW010000001">
    <property type="protein sequence ID" value="GAA2023221.1"/>
    <property type="molecule type" value="Genomic_DNA"/>
</dbReference>
<dbReference type="Proteomes" id="UP001501196">
    <property type="component" value="Unassembled WGS sequence"/>
</dbReference>
<evidence type="ECO:0000313" key="3">
    <source>
        <dbReference type="EMBL" id="GAA2023221.1"/>
    </source>
</evidence>
<dbReference type="GO" id="GO:0008168">
    <property type="term" value="F:methyltransferase activity"/>
    <property type="evidence" value="ECO:0007669"/>
    <property type="project" value="UniProtKB-KW"/>
</dbReference>
<accession>A0ABN2TXF6</accession>
<evidence type="ECO:0000259" key="1">
    <source>
        <dbReference type="Pfam" id="PF13649"/>
    </source>
</evidence>
<dbReference type="SUPFAM" id="SSF53335">
    <property type="entry name" value="S-adenosyl-L-methionine-dependent methyltransferases"/>
    <property type="match status" value="1"/>
</dbReference>
<dbReference type="Pfam" id="PF21302">
    <property type="entry name" value="Zn_ribbon_RlmA"/>
    <property type="match status" value="1"/>
</dbReference>
<dbReference type="InterPro" id="IPR041698">
    <property type="entry name" value="Methyltransf_25"/>
</dbReference>
<reference evidence="3 4" key="1">
    <citation type="journal article" date="2019" name="Int. J. Syst. Evol. Microbiol.">
        <title>The Global Catalogue of Microorganisms (GCM) 10K type strain sequencing project: providing services to taxonomists for standard genome sequencing and annotation.</title>
        <authorList>
            <consortium name="The Broad Institute Genomics Platform"/>
            <consortium name="The Broad Institute Genome Sequencing Center for Infectious Disease"/>
            <person name="Wu L."/>
            <person name="Ma J."/>
        </authorList>
    </citation>
    <scope>NUCLEOTIDE SEQUENCE [LARGE SCALE GENOMIC DNA]</scope>
    <source>
        <strain evidence="3 4">JCM 15672</strain>
    </source>
</reference>
<dbReference type="InterPro" id="IPR016718">
    <property type="entry name" value="rRNA_m1G-MeTrfase_A_prd"/>
</dbReference>
<feature type="domain" description="23S rRNA (guanine(745)-N(1))-methyltransferase N-terminal" evidence="2">
    <location>
        <begin position="9"/>
        <end position="45"/>
    </location>
</feature>
<evidence type="ECO:0000259" key="2">
    <source>
        <dbReference type="Pfam" id="PF21302"/>
    </source>
</evidence>
<dbReference type="Gene3D" id="3.40.50.150">
    <property type="entry name" value="Vaccinia Virus protein VP39"/>
    <property type="match status" value="1"/>
</dbReference>